<dbReference type="SUPFAM" id="SSF48150">
    <property type="entry name" value="DNA-glycosylase"/>
    <property type="match status" value="1"/>
</dbReference>
<dbReference type="STRING" id="1120955.SAMN03080610_01908"/>
<name>A0A1G5NDK5_AFIMA</name>
<accession>A0A1G5NDK5</accession>
<evidence type="ECO:0000313" key="1">
    <source>
        <dbReference type="EMBL" id="SCZ35497.1"/>
    </source>
</evidence>
<sequence length="213" mass="23499">MAASKSARIKMLLERHGTTYCDALGIPIAKNTPSPLFRWLTASILFSARISADNAFRAAKALADAGYTTPDKMAAASWQDRVDVLTSHGYARYDESTSRMLGETSELLLDKYRGDLRKLRDAADEEPAQERKLLKEFKGLGDVGVDIFFREVQPAWDELFPFADKKALAAAKKLDLGEDAEELAKLVSHKDFPRLVAALVRADLAHDLSDIAG</sequence>
<dbReference type="Proteomes" id="UP000199347">
    <property type="component" value="Unassembled WGS sequence"/>
</dbReference>
<dbReference type="AlphaFoldDB" id="A0A1G5NDK5"/>
<dbReference type="Gene3D" id="1.10.340.30">
    <property type="entry name" value="Hypothetical protein, domain 2"/>
    <property type="match status" value="1"/>
</dbReference>
<dbReference type="RefSeq" id="WP_092811924.1">
    <property type="nucleotide sequence ID" value="NZ_FMVW01000003.1"/>
</dbReference>
<dbReference type="OrthoDB" id="3078554at2"/>
<evidence type="ECO:0008006" key="3">
    <source>
        <dbReference type="Google" id="ProtNLM"/>
    </source>
</evidence>
<dbReference type="GO" id="GO:0006281">
    <property type="term" value="P:DNA repair"/>
    <property type="evidence" value="ECO:0007669"/>
    <property type="project" value="InterPro"/>
</dbReference>
<keyword evidence="2" id="KW-1185">Reference proteome</keyword>
<reference evidence="1 2" key="1">
    <citation type="submission" date="2016-10" db="EMBL/GenBank/DDBJ databases">
        <authorList>
            <person name="de Groot N.N."/>
        </authorList>
    </citation>
    <scope>NUCLEOTIDE SEQUENCE [LARGE SCALE GENOMIC DNA]</scope>
    <source>
        <strain evidence="1 2">DSM 2698</strain>
    </source>
</reference>
<organism evidence="1 2">
    <name type="scientific">Afifella marina DSM 2698</name>
    <dbReference type="NCBI Taxonomy" id="1120955"/>
    <lineage>
        <taxon>Bacteria</taxon>
        <taxon>Pseudomonadati</taxon>
        <taxon>Pseudomonadota</taxon>
        <taxon>Alphaproteobacteria</taxon>
        <taxon>Hyphomicrobiales</taxon>
        <taxon>Afifellaceae</taxon>
        <taxon>Afifella</taxon>
    </lineage>
</organism>
<protein>
    <recommendedName>
        <fullName evidence="3">Endonuclease III</fullName>
    </recommendedName>
</protein>
<dbReference type="EMBL" id="FMVW01000003">
    <property type="protein sequence ID" value="SCZ35497.1"/>
    <property type="molecule type" value="Genomic_DNA"/>
</dbReference>
<dbReference type="GO" id="GO:0003824">
    <property type="term" value="F:catalytic activity"/>
    <property type="evidence" value="ECO:0007669"/>
    <property type="project" value="InterPro"/>
</dbReference>
<gene>
    <name evidence="1" type="ORF">SAMN03080610_01908</name>
</gene>
<proteinExistence type="predicted"/>
<evidence type="ECO:0000313" key="2">
    <source>
        <dbReference type="Proteomes" id="UP000199347"/>
    </source>
</evidence>
<dbReference type="InterPro" id="IPR011257">
    <property type="entry name" value="DNA_glycosylase"/>
</dbReference>